<dbReference type="GO" id="GO:0048038">
    <property type="term" value="F:quinone binding"/>
    <property type="evidence" value="ECO:0007669"/>
    <property type="project" value="InterPro"/>
</dbReference>
<organism evidence="2">
    <name type="scientific">mine drainage metagenome</name>
    <dbReference type="NCBI Taxonomy" id="410659"/>
    <lineage>
        <taxon>unclassified sequences</taxon>
        <taxon>metagenomes</taxon>
        <taxon>ecological metagenomes</taxon>
    </lineage>
</organism>
<dbReference type="SUPFAM" id="SSF56762">
    <property type="entry name" value="HydB/Nqo4-like"/>
    <property type="match status" value="1"/>
</dbReference>
<protein>
    <submittedName>
        <fullName evidence="2">NADH-quinone oxidoreductase, subunit D domain protein</fullName>
        <ecNumber evidence="2">1.6.5.-</ecNumber>
    </submittedName>
</protein>
<name>T0ZNN7_9ZZZZ</name>
<gene>
    <name evidence="2" type="ORF">B2A_14175</name>
</gene>
<dbReference type="InterPro" id="IPR022885">
    <property type="entry name" value="NDH1_su_D/H"/>
</dbReference>
<reference evidence="2" key="2">
    <citation type="journal article" date="2014" name="ISME J.">
        <title>Microbial stratification in low pH oxic and suboxic macroscopic growths along an acid mine drainage.</title>
        <authorList>
            <person name="Mendez-Garcia C."/>
            <person name="Mesa V."/>
            <person name="Sprenger R.R."/>
            <person name="Richter M."/>
            <person name="Diez M.S."/>
            <person name="Solano J."/>
            <person name="Bargiela R."/>
            <person name="Golyshina O.V."/>
            <person name="Manteca A."/>
            <person name="Ramos J.L."/>
            <person name="Gallego J.R."/>
            <person name="Llorente I."/>
            <person name="Martins Dos Santos V.A."/>
            <person name="Jensen O.N."/>
            <person name="Pelaez A.I."/>
            <person name="Sanchez J."/>
            <person name="Ferrer M."/>
        </authorList>
    </citation>
    <scope>NUCLEOTIDE SEQUENCE</scope>
</reference>
<dbReference type="InterPro" id="IPR001135">
    <property type="entry name" value="NADH_Q_OxRdtase_suD"/>
</dbReference>
<feature type="domain" description="NADH-quinone oxidoreductase subunit D" evidence="1">
    <location>
        <begin position="35"/>
        <end position="103"/>
    </location>
</feature>
<sequence length="103" mass="11446">MFESIKIIRQALDMMPDASVAGQPIKLIGQPAKPEPVMMERELPRGNGIIYMIPDKQKPYRIALRSPAYINLSLLPMLCKGGKFADLFSILGSIDVVMAEIDK</sequence>
<dbReference type="PANTHER" id="PTHR11993">
    <property type="entry name" value="NADH-UBIQUINONE OXIDOREDUCTASE 49 KDA SUBUNIT"/>
    <property type="match status" value="1"/>
</dbReference>
<dbReference type="PANTHER" id="PTHR11993:SF10">
    <property type="entry name" value="NADH DEHYDROGENASE [UBIQUINONE] IRON-SULFUR PROTEIN 2, MITOCHONDRIAL"/>
    <property type="match status" value="1"/>
</dbReference>
<comment type="caution">
    <text evidence="2">The sequence shown here is derived from an EMBL/GenBank/DDBJ whole genome shotgun (WGS) entry which is preliminary data.</text>
</comment>
<dbReference type="AlphaFoldDB" id="T0ZNN7"/>
<dbReference type="GO" id="GO:0051287">
    <property type="term" value="F:NAD binding"/>
    <property type="evidence" value="ECO:0007669"/>
    <property type="project" value="InterPro"/>
</dbReference>
<proteinExistence type="predicted"/>
<keyword evidence="2" id="KW-0560">Oxidoreductase</keyword>
<dbReference type="Gene3D" id="1.10.645.10">
    <property type="entry name" value="Cytochrome-c3 Hydrogenase, chain B"/>
    <property type="match status" value="1"/>
</dbReference>
<dbReference type="EMBL" id="AUZZ01010277">
    <property type="protein sequence ID" value="EQD30339.1"/>
    <property type="molecule type" value="Genomic_DNA"/>
</dbReference>
<accession>T0ZNN7</accession>
<reference evidence="2" key="1">
    <citation type="submission" date="2013-08" db="EMBL/GenBank/DDBJ databases">
        <authorList>
            <person name="Mendez C."/>
            <person name="Richter M."/>
            <person name="Ferrer M."/>
            <person name="Sanchez J."/>
        </authorList>
    </citation>
    <scope>NUCLEOTIDE SEQUENCE</scope>
</reference>
<dbReference type="GO" id="GO:0016651">
    <property type="term" value="F:oxidoreductase activity, acting on NAD(P)H"/>
    <property type="evidence" value="ECO:0007669"/>
    <property type="project" value="InterPro"/>
</dbReference>
<evidence type="ECO:0000259" key="1">
    <source>
        <dbReference type="Pfam" id="PF00346"/>
    </source>
</evidence>
<dbReference type="InterPro" id="IPR029014">
    <property type="entry name" value="NiFe-Hase_large"/>
</dbReference>
<dbReference type="EC" id="1.6.5.-" evidence="2"/>
<evidence type="ECO:0000313" key="2">
    <source>
        <dbReference type="EMBL" id="EQD30339.1"/>
    </source>
</evidence>
<dbReference type="Pfam" id="PF00346">
    <property type="entry name" value="Complex1_49kDa"/>
    <property type="match status" value="1"/>
</dbReference>